<dbReference type="Gene3D" id="1.10.3080.10">
    <property type="entry name" value="Clc chloride channel"/>
    <property type="match status" value="1"/>
</dbReference>
<evidence type="ECO:0000256" key="3">
    <source>
        <dbReference type="ARBA" id="ARBA00022692"/>
    </source>
</evidence>
<dbReference type="InterPro" id="IPR000644">
    <property type="entry name" value="CBS_dom"/>
</dbReference>
<dbReference type="InterPro" id="IPR001807">
    <property type="entry name" value="ClC"/>
</dbReference>
<dbReference type="Proteomes" id="UP000190961">
    <property type="component" value="Unassembled WGS sequence"/>
</dbReference>
<dbReference type="CDD" id="cd00400">
    <property type="entry name" value="Voltage_gated_ClC"/>
    <property type="match status" value="1"/>
</dbReference>
<feature type="transmembrane region" description="Helical" evidence="11">
    <location>
        <begin position="253"/>
        <end position="270"/>
    </location>
</feature>
<feature type="transmembrane region" description="Helical" evidence="11">
    <location>
        <begin position="430"/>
        <end position="450"/>
    </location>
</feature>
<evidence type="ECO:0000256" key="4">
    <source>
        <dbReference type="ARBA" id="ARBA00022989"/>
    </source>
</evidence>
<dbReference type="Gene3D" id="3.10.580.10">
    <property type="entry name" value="CBS-domain"/>
    <property type="match status" value="1"/>
</dbReference>
<dbReference type="SUPFAM" id="SSF54631">
    <property type="entry name" value="CBS-domain pair"/>
    <property type="match status" value="1"/>
</dbReference>
<feature type="transmembrane region" description="Helical" evidence="11">
    <location>
        <begin position="373"/>
        <end position="395"/>
    </location>
</feature>
<dbReference type="SUPFAM" id="SSF81340">
    <property type="entry name" value="Clc chloride channel"/>
    <property type="match status" value="1"/>
</dbReference>
<reference evidence="13 14" key="1">
    <citation type="submission" date="2017-02" db="EMBL/GenBank/DDBJ databases">
        <authorList>
            <person name="Peterson S.W."/>
        </authorList>
    </citation>
    <scope>NUCLEOTIDE SEQUENCE [LARGE SCALE GENOMIC DNA]</scope>
    <source>
        <strain evidence="13 14">DSM 25262</strain>
    </source>
</reference>
<evidence type="ECO:0000256" key="5">
    <source>
        <dbReference type="ARBA" id="ARBA00023065"/>
    </source>
</evidence>
<feature type="transmembrane region" description="Helical" evidence="11">
    <location>
        <begin position="41"/>
        <end position="61"/>
    </location>
</feature>
<sequence length="606" mass="67022">MLPCIISYLVSLQREEMVKRIHNIIKRLILYVHDNLSPRHFFILSSIIVGLSSGLAAIFLKYFVHSIETLVTYYSHNYEEFFLFTLFPIIGIGLTVFYIHRFLHGNFKKGSAEIVYAITKKSSVLPSSQMYTNLITSALTVGFGGSTGLESPMVSTGAAIGSNYGRVYGLSYKEKTILLACGAAAGISAAFNAPIAGVLFAVEVLLTDVSASAFIPLIIAAASGALLSKIILSEGVILSFALQQPFNYHNVPFYIALGILTGFMALYYTRTFEWIDAKIKSIRNIWVRVISGGLMLSVLLLIFPPLFGEGYETIKTLSDLHPSELAQNSLIQRFISSDYTLLIFLGCLAFLKCVAAALTIGSGGNGGSFGPSLFMGAYLGFVFARIINMLGLSYIPETNFTLVAMAGMLSGVFYAPLTAIFLIAEITGGYELMIPLMLVSAISLTVVNYFEPLSMEAKKLSNKLKSPVEDRDKTLLNRLDLTELIETNFSTIHPEATLQELVKVISNSKRNIFPVLSNEELKGLVFLDNVRNIIFKHDQYDKVFVQDLMTTPQAVIHANENLHSILKKFDETNQWNLPVVENNKYLGFVSKSSILTKYREELMRSA</sequence>
<keyword evidence="10" id="KW-0129">CBS domain</keyword>
<gene>
    <name evidence="13" type="ORF">SAMN05660236_5386</name>
</gene>
<feature type="transmembrane region" description="Helical" evidence="11">
    <location>
        <begin position="339"/>
        <end position="361"/>
    </location>
</feature>
<dbReference type="STRING" id="688867.SAMN05660236_5386"/>
<keyword evidence="9" id="KW-0407">Ion channel</keyword>
<comment type="subcellular location">
    <subcellularLocation>
        <location evidence="1">Membrane</location>
        <topology evidence="1">Multi-pass membrane protein</topology>
    </subcellularLocation>
</comment>
<feature type="transmembrane region" description="Helical" evidence="11">
    <location>
        <begin position="81"/>
        <end position="99"/>
    </location>
</feature>
<dbReference type="EMBL" id="FUZU01000004">
    <property type="protein sequence ID" value="SKC87318.1"/>
    <property type="molecule type" value="Genomic_DNA"/>
</dbReference>
<feature type="transmembrane region" description="Helical" evidence="11">
    <location>
        <begin position="402"/>
        <end position="424"/>
    </location>
</feature>
<feature type="domain" description="CBS" evidence="12">
    <location>
        <begin position="549"/>
        <end position="605"/>
    </location>
</feature>
<dbReference type="InterPro" id="IPR014743">
    <property type="entry name" value="Cl-channel_core"/>
</dbReference>
<evidence type="ECO:0000256" key="11">
    <source>
        <dbReference type="SAM" id="Phobius"/>
    </source>
</evidence>
<keyword evidence="2" id="KW-0813">Transport</keyword>
<name>A0A1T5MHC9_9BACT</name>
<dbReference type="Pfam" id="PF00571">
    <property type="entry name" value="CBS"/>
    <property type="match status" value="2"/>
</dbReference>
<evidence type="ECO:0000259" key="12">
    <source>
        <dbReference type="PROSITE" id="PS51371"/>
    </source>
</evidence>
<dbReference type="AlphaFoldDB" id="A0A1T5MHC9"/>
<keyword evidence="4 11" id="KW-1133">Transmembrane helix</keyword>
<dbReference type="PANTHER" id="PTHR43427">
    <property type="entry name" value="CHLORIDE CHANNEL PROTEIN CLC-E"/>
    <property type="match status" value="1"/>
</dbReference>
<dbReference type="Pfam" id="PF00654">
    <property type="entry name" value="Voltage_CLC"/>
    <property type="match status" value="1"/>
</dbReference>
<evidence type="ECO:0000256" key="6">
    <source>
        <dbReference type="ARBA" id="ARBA00023136"/>
    </source>
</evidence>
<evidence type="ECO:0000256" key="7">
    <source>
        <dbReference type="ARBA" id="ARBA00023173"/>
    </source>
</evidence>
<evidence type="ECO:0000313" key="14">
    <source>
        <dbReference type="Proteomes" id="UP000190961"/>
    </source>
</evidence>
<dbReference type="InterPro" id="IPR050368">
    <property type="entry name" value="ClC-type_chloride_channel"/>
</dbReference>
<keyword evidence="7" id="KW-0869">Chloride channel</keyword>
<dbReference type="PROSITE" id="PS51371">
    <property type="entry name" value="CBS"/>
    <property type="match status" value="1"/>
</dbReference>
<feature type="transmembrane region" description="Helical" evidence="11">
    <location>
        <begin position="213"/>
        <end position="232"/>
    </location>
</feature>
<keyword evidence="8" id="KW-0868">Chloride</keyword>
<protein>
    <submittedName>
        <fullName evidence="13">Chloride channel protein, CIC family</fullName>
    </submittedName>
</protein>
<evidence type="ECO:0000256" key="9">
    <source>
        <dbReference type="ARBA" id="ARBA00023303"/>
    </source>
</evidence>
<evidence type="ECO:0000256" key="2">
    <source>
        <dbReference type="ARBA" id="ARBA00022448"/>
    </source>
</evidence>
<feature type="transmembrane region" description="Helical" evidence="11">
    <location>
        <begin position="285"/>
        <end position="307"/>
    </location>
</feature>
<dbReference type="GO" id="GO:0034707">
    <property type="term" value="C:chloride channel complex"/>
    <property type="evidence" value="ECO:0007669"/>
    <property type="project" value="UniProtKB-KW"/>
</dbReference>
<keyword evidence="14" id="KW-1185">Reference proteome</keyword>
<evidence type="ECO:0000256" key="8">
    <source>
        <dbReference type="ARBA" id="ARBA00023214"/>
    </source>
</evidence>
<keyword evidence="6 11" id="KW-0472">Membrane</keyword>
<dbReference type="GO" id="GO:0005254">
    <property type="term" value="F:chloride channel activity"/>
    <property type="evidence" value="ECO:0007669"/>
    <property type="project" value="UniProtKB-KW"/>
</dbReference>
<dbReference type="PRINTS" id="PR00762">
    <property type="entry name" value="CLCHANNEL"/>
</dbReference>
<evidence type="ECO:0000256" key="10">
    <source>
        <dbReference type="PROSITE-ProRule" id="PRU00703"/>
    </source>
</evidence>
<proteinExistence type="predicted"/>
<dbReference type="InterPro" id="IPR046342">
    <property type="entry name" value="CBS_dom_sf"/>
</dbReference>
<accession>A0A1T5MHC9</accession>
<keyword evidence="3 11" id="KW-0812">Transmembrane</keyword>
<keyword evidence="5" id="KW-0406">Ion transport</keyword>
<organism evidence="13 14">
    <name type="scientific">Ohtaekwangia koreensis</name>
    <dbReference type="NCBI Taxonomy" id="688867"/>
    <lineage>
        <taxon>Bacteria</taxon>
        <taxon>Pseudomonadati</taxon>
        <taxon>Bacteroidota</taxon>
        <taxon>Cytophagia</taxon>
        <taxon>Cytophagales</taxon>
        <taxon>Fulvivirgaceae</taxon>
        <taxon>Ohtaekwangia</taxon>
    </lineage>
</organism>
<feature type="transmembrane region" description="Helical" evidence="11">
    <location>
        <begin position="176"/>
        <end position="201"/>
    </location>
</feature>
<evidence type="ECO:0000313" key="13">
    <source>
        <dbReference type="EMBL" id="SKC87318.1"/>
    </source>
</evidence>
<evidence type="ECO:0000256" key="1">
    <source>
        <dbReference type="ARBA" id="ARBA00004141"/>
    </source>
</evidence>
<dbReference type="PANTHER" id="PTHR43427:SF6">
    <property type="entry name" value="CHLORIDE CHANNEL PROTEIN CLC-E"/>
    <property type="match status" value="1"/>
</dbReference>